<organism evidence="3 4">
    <name type="scientific">Acacia crassicarpa</name>
    <name type="common">northern wattle</name>
    <dbReference type="NCBI Taxonomy" id="499986"/>
    <lineage>
        <taxon>Eukaryota</taxon>
        <taxon>Viridiplantae</taxon>
        <taxon>Streptophyta</taxon>
        <taxon>Embryophyta</taxon>
        <taxon>Tracheophyta</taxon>
        <taxon>Spermatophyta</taxon>
        <taxon>Magnoliopsida</taxon>
        <taxon>eudicotyledons</taxon>
        <taxon>Gunneridae</taxon>
        <taxon>Pentapetalae</taxon>
        <taxon>rosids</taxon>
        <taxon>fabids</taxon>
        <taxon>Fabales</taxon>
        <taxon>Fabaceae</taxon>
        <taxon>Caesalpinioideae</taxon>
        <taxon>mimosoid clade</taxon>
        <taxon>Acacieae</taxon>
        <taxon>Acacia</taxon>
    </lineage>
</organism>
<name>A0AAE1IM87_9FABA</name>
<evidence type="ECO:0000313" key="4">
    <source>
        <dbReference type="Proteomes" id="UP001293593"/>
    </source>
</evidence>
<dbReference type="SUPFAM" id="SSF51197">
    <property type="entry name" value="Clavaminate synthase-like"/>
    <property type="match status" value="1"/>
</dbReference>
<dbReference type="EMBL" id="JAWXYG010000016">
    <property type="protein sequence ID" value="KAK4253392.1"/>
    <property type="molecule type" value="Genomic_DNA"/>
</dbReference>
<keyword evidence="4" id="KW-1185">Reference proteome</keyword>
<evidence type="ECO:0000313" key="3">
    <source>
        <dbReference type="EMBL" id="KAK4253392.1"/>
    </source>
</evidence>
<keyword evidence="2" id="KW-1133">Transmembrane helix</keyword>
<sequence>MPISSSNHRLPPPSPIPRARGSRSAANDPLAYYLDSNLHCPELSLSESRHMLVPAEIDYRSLSARMDAVVRSAKEFGAFRIRGHGITAQELRKMEEEAQEAATWNGGDVIPCVRSRHGTLQFIASKSFGLHSYPNFWIPMGKVASRADSIVEQVSGALKELKQRIQDTEWVISLCRHPQGKDNHDTDDYALRFYLPLQQCIFYVQSVRGPLSFDAGPDTIVVTLGKQLQEWSQGQYKSVAAEMIFMSGFHSKQASLSLELKLFRSFNNSHKILSLSDQILILLFFSFLYNVLSLVFSY</sequence>
<accession>A0AAE1IM87</accession>
<dbReference type="PANTHER" id="PTHR34945">
    <property type="entry name" value="2-OXOGLUTARATE (2OG) AND FE(II)-DEPENDENT OXYGENASE SUPERFAMILY PROTEIN"/>
    <property type="match status" value="1"/>
</dbReference>
<keyword evidence="2" id="KW-0812">Transmembrane</keyword>
<reference evidence="3" key="1">
    <citation type="submission" date="2023-10" db="EMBL/GenBank/DDBJ databases">
        <title>Chromosome-level genome of the transformable northern wattle, Acacia crassicarpa.</title>
        <authorList>
            <person name="Massaro I."/>
            <person name="Sinha N.R."/>
            <person name="Poethig S."/>
            <person name="Leichty A.R."/>
        </authorList>
    </citation>
    <scope>NUCLEOTIDE SEQUENCE</scope>
    <source>
        <strain evidence="3">Acra3RX</strain>
        <tissue evidence="3">Leaf</tissue>
    </source>
</reference>
<gene>
    <name evidence="3" type="ORF">QN277_010710</name>
</gene>
<proteinExistence type="predicted"/>
<protein>
    <submittedName>
        <fullName evidence="3">Uncharacterized protein</fullName>
    </submittedName>
</protein>
<evidence type="ECO:0000256" key="2">
    <source>
        <dbReference type="SAM" id="Phobius"/>
    </source>
</evidence>
<comment type="caution">
    <text evidence="3">The sequence shown here is derived from an EMBL/GenBank/DDBJ whole genome shotgun (WGS) entry which is preliminary data.</text>
</comment>
<evidence type="ECO:0000256" key="1">
    <source>
        <dbReference type="SAM" id="MobiDB-lite"/>
    </source>
</evidence>
<feature type="transmembrane region" description="Helical" evidence="2">
    <location>
        <begin position="279"/>
        <end position="296"/>
    </location>
</feature>
<dbReference type="Proteomes" id="UP001293593">
    <property type="component" value="Unassembled WGS sequence"/>
</dbReference>
<keyword evidence="2" id="KW-0472">Membrane</keyword>
<dbReference type="PANTHER" id="PTHR34945:SF4">
    <property type="entry name" value="2-OXOGLUTARATE (2OG) AND FE(II)-DEPENDENT OXYGENASE SUPERFAMILY PROTEIN"/>
    <property type="match status" value="1"/>
</dbReference>
<dbReference type="AlphaFoldDB" id="A0AAE1IM87"/>
<feature type="region of interest" description="Disordered" evidence="1">
    <location>
        <begin position="1"/>
        <end position="23"/>
    </location>
</feature>